<dbReference type="Proteomes" id="UP000681722">
    <property type="component" value="Unassembled WGS sequence"/>
</dbReference>
<dbReference type="GO" id="GO:0005524">
    <property type="term" value="F:ATP binding"/>
    <property type="evidence" value="ECO:0007669"/>
    <property type="project" value="InterPro"/>
</dbReference>
<feature type="transmembrane region" description="Helical" evidence="5">
    <location>
        <begin position="88"/>
        <end position="110"/>
    </location>
</feature>
<reference evidence="6" key="1">
    <citation type="submission" date="2021-02" db="EMBL/GenBank/DDBJ databases">
        <authorList>
            <person name="Nowell W R."/>
        </authorList>
    </citation>
    <scope>NUCLEOTIDE SEQUENCE</scope>
</reference>
<organism evidence="6 8">
    <name type="scientific">Didymodactylos carnosus</name>
    <dbReference type="NCBI Taxonomy" id="1234261"/>
    <lineage>
        <taxon>Eukaryota</taxon>
        <taxon>Metazoa</taxon>
        <taxon>Spiralia</taxon>
        <taxon>Gnathifera</taxon>
        <taxon>Rotifera</taxon>
        <taxon>Eurotatoria</taxon>
        <taxon>Bdelloidea</taxon>
        <taxon>Philodinida</taxon>
        <taxon>Philodinidae</taxon>
        <taxon>Didymodactylos</taxon>
    </lineage>
</organism>
<evidence type="ECO:0000256" key="4">
    <source>
        <dbReference type="SAM" id="MobiDB-lite"/>
    </source>
</evidence>
<sequence length="152" mass="17632">MNIRHKTGDQDSNSLINNKSHNYGSIKDREQQKLSPLYRILKPLISYCSQFSSNKYTKFDNNEKKQINKRETISVYNLFRYADHLDRILLISAVGASIMHGICYAAYYLLFGQIVSTFASYVNPTSSDLNNEELRGTQKIESRRMNGFRYPT</sequence>
<accession>A0A816B9D2</accession>
<evidence type="ECO:0000256" key="1">
    <source>
        <dbReference type="ARBA" id="ARBA00022692"/>
    </source>
</evidence>
<name>A0A816B9D2_9BILA</name>
<dbReference type="Gene3D" id="1.20.1560.10">
    <property type="entry name" value="ABC transporter type 1, transmembrane domain"/>
    <property type="match status" value="1"/>
</dbReference>
<dbReference type="Proteomes" id="UP000663829">
    <property type="component" value="Unassembled WGS sequence"/>
</dbReference>
<keyword evidence="2 5" id="KW-1133">Transmembrane helix</keyword>
<protein>
    <submittedName>
        <fullName evidence="6">Uncharacterized protein</fullName>
    </submittedName>
</protein>
<dbReference type="InterPro" id="IPR036640">
    <property type="entry name" value="ABC1_TM_sf"/>
</dbReference>
<evidence type="ECO:0000313" key="6">
    <source>
        <dbReference type="EMBL" id="CAF1607523.1"/>
    </source>
</evidence>
<gene>
    <name evidence="6" type="ORF">GPM918_LOCUS42853</name>
    <name evidence="7" type="ORF">SRO942_LOCUS44193</name>
</gene>
<dbReference type="AlphaFoldDB" id="A0A816B9D2"/>
<feature type="region of interest" description="Disordered" evidence="4">
    <location>
        <begin position="1"/>
        <end position="22"/>
    </location>
</feature>
<evidence type="ECO:0000256" key="5">
    <source>
        <dbReference type="SAM" id="Phobius"/>
    </source>
</evidence>
<dbReference type="EMBL" id="CAJOBC010103807">
    <property type="protein sequence ID" value="CAF4488216.1"/>
    <property type="molecule type" value="Genomic_DNA"/>
</dbReference>
<keyword evidence="1 5" id="KW-0812">Transmembrane</keyword>
<evidence type="ECO:0000256" key="2">
    <source>
        <dbReference type="ARBA" id="ARBA00022989"/>
    </source>
</evidence>
<keyword evidence="8" id="KW-1185">Reference proteome</keyword>
<feature type="compositionally biased region" description="Polar residues" evidence="4">
    <location>
        <begin position="10"/>
        <end position="22"/>
    </location>
</feature>
<dbReference type="GO" id="GO:0016020">
    <property type="term" value="C:membrane"/>
    <property type="evidence" value="ECO:0007669"/>
    <property type="project" value="InterPro"/>
</dbReference>
<keyword evidence="3 5" id="KW-0472">Membrane</keyword>
<evidence type="ECO:0000313" key="7">
    <source>
        <dbReference type="EMBL" id="CAF4488216.1"/>
    </source>
</evidence>
<evidence type="ECO:0000256" key="3">
    <source>
        <dbReference type="ARBA" id="ARBA00023136"/>
    </source>
</evidence>
<comment type="caution">
    <text evidence="6">The sequence shown here is derived from an EMBL/GenBank/DDBJ whole genome shotgun (WGS) entry which is preliminary data.</text>
</comment>
<proteinExistence type="predicted"/>
<dbReference type="EMBL" id="CAJNOQ010037184">
    <property type="protein sequence ID" value="CAF1607523.1"/>
    <property type="molecule type" value="Genomic_DNA"/>
</dbReference>
<evidence type="ECO:0000313" key="8">
    <source>
        <dbReference type="Proteomes" id="UP000663829"/>
    </source>
</evidence>